<evidence type="ECO:0000313" key="3">
    <source>
        <dbReference type="EMBL" id="GHF62199.1"/>
    </source>
</evidence>
<dbReference type="Proteomes" id="UP000626220">
    <property type="component" value="Unassembled WGS sequence"/>
</dbReference>
<protein>
    <submittedName>
        <fullName evidence="3">Thiol:disulfide oxidoreductase</fullName>
    </submittedName>
</protein>
<dbReference type="Gene3D" id="1.20.1050.10">
    <property type="match status" value="1"/>
</dbReference>
<dbReference type="Pfam" id="PF00043">
    <property type="entry name" value="GST_C"/>
    <property type="match status" value="1"/>
</dbReference>
<dbReference type="SFLD" id="SFLDS00019">
    <property type="entry name" value="Glutathione_Transferase_(cytos"/>
    <property type="match status" value="1"/>
</dbReference>
<dbReference type="InterPro" id="IPR010987">
    <property type="entry name" value="Glutathione-S-Trfase_C-like"/>
</dbReference>
<dbReference type="InterPro" id="IPR040079">
    <property type="entry name" value="Glutathione_S-Trfase"/>
</dbReference>
<dbReference type="InterPro" id="IPR004046">
    <property type="entry name" value="GST_C"/>
</dbReference>
<organism evidence="3 4">
    <name type="scientific">Seohaeicola zhoushanensis</name>
    <dbReference type="NCBI Taxonomy" id="1569283"/>
    <lineage>
        <taxon>Bacteria</taxon>
        <taxon>Pseudomonadati</taxon>
        <taxon>Pseudomonadota</taxon>
        <taxon>Alphaproteobacteria</taxon>
        <taxon>Rhodobacterales</taxon>
        <taxon>Roseobacteraceae</taxon>
        <taxon>Seohaeicola</taxon>
    </lineage>
</organism>
<dbReference type="InterPro" id="IPR004045">
    <property type="entry name" value="Glutathione_S-Trfase_N"/>
</dbReference>
<feature type="domain" description="GST C-terminal" evidence="2">
    <location>
        <begin position="90"/>
        <end position="220"/>
    </location>
</feature>
<dbReference type="RefSeq" id="WP_189681596.1">
    <property type="nucleotide sequence ID" value="NZ_BNCJ01000013.1"/>
</dbReference>
<dbReference type="SUPFAM" id="SSF52833">
    <property type="entry name" value="Thioredoxin-like"/>
    <property type="match status" value="1"/>
</dbReference>
<dbReference type="CDD" id="cd03048">
    <property type="entry name" value="GST_N_Ure2p_like"/>
    <property type="match status" value="1"/>
</dbReference>
<sequence length="240" mass="27063">MIDLHYVATGNNLKIAIMLEETGLEYRLVRYEMFRGDHLTPEFRRINPNCKLPAIVDRAPADGGDPFAVFESGAILTYLAEKSGRFIPEDPRGRSLCQQWLAWQIAGLGPMHGQAHHFIRYAPEGQHYAVARYRSEAERLLHVMEYRLAGADYLAGEYSIADMACFPWLGGLSLIGLTLDALPHLAAWHDRIAARPAVQAARQAIMDENRALYARAKAELTPEQWSAMFGDRMHRASRTL</sequence>
<dbReference type="SFLD" id="SFLDG01151">
    <property type="entry name" value="Main.2:_Nu-like"/>
    <property type="match status" value="1"/>
</dbReference>
<proteinExistence type="predicted"/>
<gene>
    <name evidence="3" type="ORF">GCM10017056_36960</name>
</gene>
<dbReference type="Pfam" id="PF13409">
    <property type="entry name" value="GST_N_2"/>
    <property type="match status" value="1"/>
</dbReference>
<dbReference type="InterPro" id="IPR036282">
    <property type="entry name" value="Glutathione-S-Trfase_C_sf"/>
</dbReference>
<comment type="caution">
    <text evidence="3">The sequence shown here is derived from an EMBL/GenBank/DDBJ whole genome shotgun (WGS) entry which is preliminary data.</text>
</comment>
<dbReference type="PANTHER" id="PTHR44051:SF19">
    <property type="entry name" value="DISULFIDE-BOND OXIDOREDUCTASE YFCG"/>
    <property type="match status" value="1"/>
</dbReference>
<accession>A0A8J3M9M8</accession>
<evidence type="ECO:0000259" key="2">
    <source>
        <dbReference type="PROSITE" id="PS50405"/>
    </source>
</evidence>
<dbReference type="PROSITE" id="PS50405">
    <property type="entry name" value="GST_CTER"/>
    <property type="match status" value="1"/>
</dbReference>
<evidence type="ECO:0000313" key="4">
    <source>
        <dbReference type="Proteomes" id="UP000626220"/>
    </source>
</evidence>
<dbReference type="Gene3D" id="3.40.30.10">
    <property type="entry name" value="Glutaredoxin"/>
    <property type="match status" value="1"/>
</dbReference>
<evidence type="ECO:0000259" key="1">
    <source>
        <dbReference type="PROSITE" id="PS50404"/>
    </source>
</evidence>
<dbReference type="EMBL" id="BNCJ01000013">
    <property type="protein sequence ID" value="GHF62199.1"/>
    <property type="molecule type" value="Genomic_DNA"/>
</dbReference>
<reference evidence="3" key="1">
    <citation type="journal article" date="2014" name="Int. J. Syst. Evol. Microbiol.">
        <title>Complete genome sequence of Corynebacterium casei LMG S-19264T (=DSM 44701T), isolated from a smear-ripened cheese.</title>
        <authorList>
            <consortium name="US DOE Joint Genome Institute (JGI-PGF)"/>
            <person name="Walter F."/>
            <person name="Albersmeier A."/>
            <person name="Kalinowski J."/>
            <person name="Ruckert C."/>
        </authorList>
    </citation>
    <scope>NUCLEOTIDE SEQUENCE</scope>
    <source>
        <strain evidence="3">KCTC 42650</strain>
    </source>
</reference>
<keyword evidence="4" id="KW-1185">Reference proteome</keyword>
<dbReference type="AlphaFoldDB" id="A0A8J3M9M8"/>
<dbReference type="PROSITE" id="PS50404">
    <property type="entry name" value="GST_NTER"/>
    <property type="match status" value="1"/>
</dbReference>
<reference evidence="3" key="2">
    <citation type="submission" date="2020-09" db="EMBL/GenBank/DDBJ databases">
        <authorList>
            <person name="Sun Q."/>
            <person name="Kim S."/>
        </authorList>
    </citation>
    <scope>NUCLEOTIDE SEQUENCE</scope>
    <source>
        <strain evidence="3">KCTC 42650</strain>
    </source>
</reference>
<dbReference type="InterPro" id="IPR036249">
    <property type="entry name" value="Thioredoxin-like_sf"/>
</dbReference>
<dbReference type="PANTHER" id="PTHR44051">
    <property type="entry name" value="GLUTATHIONE S-TRANSFERASE-RELATED"/>
    <property type="match status" value="1"/>
</dbReference>
<dbReference type="SUPFAM" id="SSF47616">
    <property type="entry name" value="GST C-terminal domain-like"/>
    <property type="match status" value="1"/>
</dbReference>
<dbReference type="SFLD" id="SFLDG00358">
    <property type="entry name" value="Main_(cytGST)"/>
    <property type="match status" value="1"/>
</dbReference>
<name>A0A8J3M9M8_9RHOB</name>
<feature type="domain" description="GST N-terminal" evidence="1">
    <location>
        <begin position="1"/>
        <end position="87"/>
    </location>
</feature>